<reference evidence="3" key="1">
    <citation type="journal article" date="2014" name="Int. J. Syst. Evol. Microbiol.">
        <title>Complete genome sequence of Corynebacterium casei LMG S-19264T (=DSM 44701T), isolated from a smear-ripened cheese.</title>
        <authorList>
            <consortium name="US DOE Joint Genome Institute (JGI-PGF)"/>
            <person name="Walter F."/>
            <person name="Albersmeier A."/>
            <person name="Kalinowski J."/>
            <person name="Ruckert C."/>
        </authorList>
    </citation>
    <scope>NUCLEOTIDE SEQUENCE</scope>
    <source>
        <strain evidence="3">JCM 3035</strain>
    </source>
</reference>
<dbReference type="RefSeq" id="WP_246568532.1">
    <property type="nucleotide sequence ID" value="NZ_BMPQ01000029.1"/>
</dbReference>
<dbReference type="EMBL" id="BMPQ01000029">
    <property type="protein sequence ID" value="GGL03416.1"/>
    <property type="molecule type" value="Genomic_DNA"/>
</dbReference>
<keyword evidence="4" id="KW-1185">Reference proteome</keyword>
<organism evidence="3 4">
    <name type="scientific">Streptomyces flaveus</name>
    <dbReference type="NCBI Taxonomy" id="66370"/>
    <lineage>
        <taxon>Bacteria</taxon>
        <taxon>Bacillati</taxon>
        <taxon>Actinomycetota</taxon>
        <taxon>Actinomycetes</taxon>
        <taxon>Kitasatosporales</taxon>
        <taxon>Streptomycetaceae</taxon>
        <taxon>Streptomyces</taxon>
        <taxon>Streptomyces aurantiacus group</taxon>
    </lineage>
</organism>
<accession>A0A917RE92</accession>
<keyword evidence="2" id="KW-0732">Signal</keyword>
<evidence type="ECO:0000256" key="1">
    <source>
        <dbReference type="SAM" id="MobiDB-lite"/>
    </source>
</evidence>
<gene>
    <name evidence="3" type="ORF">GCM10010094_75380</name>
</gene>
<reference evidence="3" key="2">
    <citation type="submission" date="2020-09" db="EMBL/GenBank/DDBJ databases">
        <authorList>
            <person name="Sun Q."/>
            <person name="Ohkuma M."/>
        </authorList>
    </citation>
    <scope>NUCLEOTIDE SEQUENCE</scope>
    <source>
        <strain evidence="3">JCM 3035</strain>
    </source>
</reference>
<proteinExistence type="predicted"/>
<feature type="signal peptide" evidence="2">
    <location>
        <begin position="1"/>
        <end position="29"/>
    </location>
</feature>
<feature type="region of interest" description="Disordered" evidence="1">
    <location>
        <begin position="27"/>
        <end position="50"/>
    </location>
</feature>
<sequence length="162" mass="16412">MTNVSSRAWLAGCVAAASALLLTSCSSGSGDDNAADSSSSPTPSASPTAPGALEKRLTKQAQAALSDVHSGTMVEAGAERVTDGIHTEPTLSKGKTYTLNLVCFGSGSAQLAFTPASTGTETTVPCDQSVVKQRITAQKPIRIDVDGTKGSTGVIAWQIDAI</sequence>
<evidence type="ECO:0000313" key="3">
    <source>
        <dbReference type="EMBL" id="GGL03416.1"/>
    </source>
</evidence>
<protein>
    <recommendedName>
        <fullName evidence="5">Lipoprotein</fullName>
    </recommendedName>
</protein>
<dbReference type="PROSITE" id="PS51257">
    <property type="entry name" value="PROKAR_LIPOPROTEIN"/>
    <property type="match status" value="1"/>
</dbReference>
<feature type="chain" id="PRO_5038865450" description="Lipoprotein" evidence="2">
    <location>
        <begin position="30"/>
        <end position="162"/>
    </location>
</feature>
<name>A0A917RE92_9ACTN</name>
<comment type="caution">
    <text evidence="3">The sequence shown here is derived from an EMBL/GenBank/DDBJ whole genome shotgun (WGS) entry which is preliminary data.</text>
</comment>
<dbReference type="Proteomes" id="UP000637788">
    <property type="component" value="Unassembled WGS sequence"/>
</dbReference>
<evidence type="ECO:0000313" key="4">
    <source>
        <dbReference type="Proteomes" id="UP000637788"/>
    </source>
</evidence>
<evidence type="ECO:0000256" key="2">
    <source>
        <dbReference type="SAM" id="SignalP"/>
    </source>
</evidence>
<dbReference type="AlphaFoldDB" id="A0A917RE92"/>
<evidence type="ECO:0008006" key="5">
    <source>
        <dbReference type="Google" id="ProtNLM"/>
    </source>
</evidence>